<reference evidence="3 4" key="1">
    <citation type="journal article" date="2015" name="Genome Announc.">
        <title>Expanding the biotechnology potential of lactobacilli through comparative genomics of 213 strains and associated genera.</title>
        <authorList>
            <person name="Sun Z."/>
            <person name="Harris H.M."/>
            <person name="McCann A."/>
            <person name="Guo C."/>
            <person name="Argimon S."/>
            <person name="Zhang W."/>
            <person name="Yang X."/>
            <person name="Jeffery I.B."/>
            <person name="Cooney J.C."/>
            <person name="Kagawa T.F."/>
            <person name="Liu W."/>
            <person name="Song Y."/>
            <person name="Salvetti E."/>
            <person name="Wrobel A."/>
            <person name="Rasinkangas P."/>
            <person name="Parkhill J."/>
            <person name="Rea M.C."/>
            <person name="O'Sullivan O."/>
            <person name="Ritari J."/>
            <person name="Douillard F.P."/>
            <person name="Paul Ross R."/>
            <person name="Yang R."/>
            <person name="Briner A.E."/>
            <person name="Felis G.E."/>
            <person name="de Vos W.M."/>
            <person name="Barrangou R."/>
            <person name="Klaenhammer T.R."/>
            <person name="Caufield P.W."/>
            <person name="Cui Y."/>
            <person name="Zhang H."/>
            <person name="O'Toole P.W."/>
        </authorList>
    </citation>
    <scope>NUCLEOTIDE SEQUENCE [LARGE SCALE GENOMIC DNA]</scope>
    <source>
        <strain evidence="3 4">DSM 20444</strain>
    </source>
</reference>
<feature type="region of interest" description="Disordered" evidence="2">
    <location>
        <begin position="131"/>
        <end position="155"/>
    </location>
</feature>
<keyword evidence="4" id="KW-1185">Reference proteome</keyword>
<dbReference type="AlphaFoldDB" id="J0KWR4"/>
<dbReference type="GeneID" id="98316827"/>
<organism evidence="3 4">
    <name type="scientific">Liquorilactobacillus mali KCTC 3596 = DSM 20444</name>
    <dbReference type="NCBI Taxonomy" id="1046596"/>
    <lineage>
        <taxon>Bacteria</taxon>
        <taxon>Bacillati</taxon>
        <taxon>Bacillota</taxon>
        <taxon>Bacilli</taxon>
        <taxon>Lactobacillales</taxon>
        <taxon>Lactobacillaceae</taxon>
        <taxon>Liquorilactobacillus</taxon>
    </lineage>
</organism>
<dbReference type="RefSeq" id="WP_003691133.1">
    <property type="nucleotide sequence ID" value="NZ_AKKT01000174.1"/>
</dbReference>
<evidence type="ECO:0000256" key="2">
    <source>
        <dbReference type="SAM" id="MobiDB-lite"/>
    </source>
</evidence>
<dbReference type="Proteomes" id="UP000050898">
    <property type="component" value="Unassembled WGS sequence"/>
</dbReference>
<name>J0KWR4_9LACO</name>
<proteinExistence type="predicted"/>
<gene>
    <name evidence="3" type="ORF">FD00_GL001762</name>
</gene>
<comment type="caution">
    <text evidence="3">The sequence shown here is derived from an EMBL/GenBank/DDBJ whole genome shotgun (WGS) entry which is preliminary data.</text>
</comment>
<keyword evidence="1" id="KW-0175">Coiled coil</keyword>
<evidence type="ECO:0000313" key="4">
    <source>
        <dbReference type="Proteomes" id="UP000050898"/>
    </source>
</evidence>
<evidence type="ECO:0000313" key="3">
    <source>
        <dbReference type="EMBL" id="KRN08811.1"/>
    </source>
</evidence>
<dbReference type="PATRIC" id="fig|1046596.6.peg.1851"/>
<feature type="compositionally biased region" description="Basic and acidic residues" evidence="2">
    <location>
        <begin position="131"/>
        <end position="143"/>
    </location>
</feature>
<feature type="coiled-coil region" evidence="1">
    <location>
        <begin position="40"/>
        <end position="67"/>
    </location>
</feature>
<accession>J0KWR4</accession>
<sequence length="155" mass="18092">MLINLSEETPHVGVRIDKKVYQIYANDKTESLIDQVVGHYFEQADKLEKLRSKLEDAENGKAKITEKDITDFSDDIIKSLREKLTTLFDKLLDEKGIGQKLWESKHGSTELLMTDLTTIQNALKHEKSEYEKKRQQMLKEKYPVRNLKPRGNTRK</sequence>
<dbReference type="EMBL" id="AYYH01000047">
    <property type="protein sequence ID" value="KRN08811.1"/>
    <property type="molecule type" value="Genomic_DNA"/>
</dbReference>
<evidence type="ECO:0000256" key="1">
    <source>
        <dbReference type="SAM" id="Coils"/>
    </source>
</evidence>
<protein>
    <submittedName>
        <fullName evidence="3">Uncharacterized protein</fullName>
    </submittedName>
</protein>